<organism evidence="8 9">
    <name type="scientific">Candidatus Portnoybacteria bacterium CG10_big_fil_rev_8_21_14_0_10_36_7</name>
    <dbReference type="NCBI Taxonomy" id="1974812"/>
    <lineage>
        <taxon>Bacteria</taxon>
        <taxon>Candidatus Portnoyibacteriota</taxon>
    </lineage>
</organism>
<evidence type="ECO:0000313" key="8">
    <source>
        <dbReference type="EMBL" id="PJE58275.1"/>
    </source>
</evidence>
<keyword evidence="3" id="KW-0805">Transcription regulation</keyword>
<dbReference type="Gene3D" id="3.40.50.2300">
    <property type="match status" value="1"/>
</dbReference>
<evidence type="ECO:0000256" key="1">
    <source>
        <dbReference type="ARBA" id="ARBA00022553"/>
    </source>
</evidence>
<accession>A0A2M8KED1</accession>
<feature type="modified residue" description="4-aspartylphosphate" evidence="6">
    <location>
        <position position="60"/>
    </location>
</feature>
<dbReference type="InterPro" id="IPR050595">
    <property type="entry name" value="Bact_response_regulator"/>
</dbReference>
<gene>
    <name evidence="8" type="ORF">COU81_01605</name>
</gene>
<dbReference type="Proteomes" id="UP000231450">
    <property type="component" value="Unassembled WGS sequence"/>
</dbReference>
<keyword evidence="2" id="KW-0902">Two-component regulatory system</keyword>
<dbReference type="InterPro" id="IPR011006">
    <property type="entry name" value="CheY-like_superfamily"/>
</dbReference>
<dbReference type="PANTHER" id="PTHR44591:SF3">
    <property type="entry name" value="RESPONSE REGULATORY DOMAIN-CONTAINING PROTEIN"/>
    <property type="match status" value="1"/>
</dbReference>
<dbReference type="CDD" id="cd00156">
    <property type="entry name" value="REC"/>
    <property type="match status" value="1"/>
</dbReference>
<dbReference type="PROSITE" id="PS50110">
    <property type="entry name" value="RESPONSE_REGULATORY"/>
    <property type="match status" value="1"/>
</dbReference>
<proteinExistence type="predicted"/>
<evidence type="ECO:0000256" key="2">
    <source>
        <dbReference type="ARBA" id="ARBA00023012"/>
    </source>
</evidence>
<reference evidence="9" key="1">
    <citation type="submission" date="2017-09" db="EMBL/GenBank/DDBJ databases">
        <title>Depth-based differentiation of microbial function through sediment-hosted aquifers and enrichment of novel symbionts in the deep terrestrial subsurface.</title>
        <authorList>
            <person name="Probst A.J."/>
            <person name="Ladd B."/>
            <person name="Jarett J.K."/>
            <person name="Geller-Mcgrath D.E."/>
            <person name="Sieber C.M.K."/>
            <person name="Emerson J.B."/>
            <person name="Anantharaman K."/>
            <person name="Thomas B.C."/>
            <person name="Malmstrom R."/>
            <person name="Stieglmeier M."/>
            <person name="Klingl A."/>
            <person name="Woyke T."/>
            <person name="Ryan C.M."/>
            <person name="Banfield J.F."/>
        </authorList>
    </citation>
    <scope>NUCLEOTIDE SEQUENCE [LARGE SCALE GENOMIC DNA]</scope>
</reference>
<name>A0A2M8KED1_9BACT</name>
<keyword evidence="4" id="KW-0238">DNA-binding</keyword>
<comment type="caution">
    <text evidence="8">The sequence shown here is derived from an EMBL/GenBank/DDBJ whole genome shotgun (WGS) entry which is preliminary data.</text>
</comment>
<protein>
    <submittedName>
        <fullName evidence="8">Response regulator</fullName>
    </submittedName>
</protein>
<dbReference type="SUPFAM" id="SSF52172">
    <property type="entry name" value="CheY-like"/>
    <property type="match status" value="1"/>
</dbReference>
<evidence type="ECO:0000256" key="5">
    <source>
        <dbReference type="ARBA" id="ARBA00023163"/>
    </source>
</evidence>
<dbReference type="Pfam" id="PF00072">
    <property type="entry name" value="Response_reg"/>
    <property type="match status" value="1"/>
</dbReference>
<dbReference type="AlphaFoldDB" id="A0A2M8KED1"/>
<keyword evidence="1 6" id="KW-0597">Phosphoprotein</keyword>
<dbReference type="SMART" id="SM00448">
    <property type="entry name" value="REC"/>
    <property type="match status" value="1"/>
</dbReference>
<dbReference type="EMBL" id="PFDW01000035">
    <property type="protein sequence ID" value="PJE58275.1"/>
    <property type="molecule type" value="Genomic_DNA"/>
</dbReference>
<evidence type="ECO:0000256" key="6">
    <source>
        <dbReference type="PROSITE-ProRule" id="PRU00169"/>
    </source>
</evidence>
<feature type="domain" description="Response regulatory" evidence="7">
    <location>
        <begin position="11"/>
        <end position="127"/>
    </location>
</feature>
<dbReference type="PANTHER" id="PTHR44591">
    <property type="entry name" value="STRESS RESPONSE REGULATOR PROTEIN 1"/>
    <property type="match status" value="1"/>
</dbReference>
<dbReference type="GO" id="GO:0003677">
    <property type="term" value="F:DNA binding"/>
    <property type="evidence" value="ECO:0007669"/>
    <property type="project" value="UniProtKB-KW"/>
</dbReference>
<keyword evidence="5" id="KW-0804">Transcription</keyword>
<sequence>MADEKTQTIKKILIVEDETYIRDLYVQILLKEGYLVDSASDGEEAYVKISKKEYDLILLDIILPKIDGLQVLEKLKKESIKISAPVVLLTNLSQEVVVAKAVDYGVRGYMVKSDLTPQDIINEVRGYLNGEHVRTQLK</sequence>
<dbReference type="FunFam" id="3.40.50.2300:FF:000001">
    <property type="entry name" value="DNA-binding response regulator PhoB"/>
    <property type="match status" value="1"/>
</dbReference>
<evidence type="ECO:0000256" key="3">
    <source>
        <dbReference type="ARBA" id="ARBA00023015"/>
    </source>
</evidence>
<evidence type="ECO:0000256" key="4">
    <source>
        <dbReference type="ARBA" id="ARBA00023125"/>
    </source>
</evidence>
<dbReference type="InterPro" id="IPR001789">
    <property type="entry name" value="Sig_transdc_resp-reg_receiver"/>
</dbReference>
<evidence type="ECO:0000259" key="7">
    <source>
        <dbReference type="PROSITE" id="PS50110"/>
    </source>
</evidence>
<evidence type="ECO:0000313" key="9">
    <source>
        <dbReference type="Proteomes" id="UP000231450"/>
    </source>
</evidence>
<dbReference type="GO" id="GO:0000160">
    <property type="term" value="P:phosphorelay signal transduction system"/>
    <property type="evidence" value="ECO:0007669"/>
    <property type="project" value="UniProtKB-KW"/>
</dbReference>